<dbReference type="RefSeq" id="WP_023513017.1">
    <property type="nucleotide sequence ID" value="NZ_BAABEI010000017.1"/>
</dbReference>
<evidence type="ECO:0000313" key="4">
    <source>
        <dbReference type="EMBL" id="TCN31744.1"/>
    </source>
</evidence>
<evidence type="ECO:0000313" key="5">
    <source>
        <dbReference type="Proteomes" id="UP000295351"/>
    </source>
</evidence>
<gene>
    <name evidence="4" type="ORF">EV665_1518</name>
</gene>
<dbReference type="InterPro" id="IPR049177">
    <property type="entry name" value="MgtC_SapB_SrpB_YhiD_N"/>
</dbReference>
<feature type="transmembrane region" description="Helical" evidence="1">
    <location>
        <begin position="177"/>
        <end position="197"/>
    </location>
</feature>
<dbReference type="Pfam" id="PF13194">
    <property type="entry name" value="DUF4010"/>
    <property type="match status" value="1"/>
</dbReference>
<feature type="transmembrane region" description="Helical" evidence="1">
    <location>
        <begin position="335"/>
        <end position="356"/>
    </location>
</feature>
<sequence length="421" mass="43542">MDTDALLSRLAVSLSIGLLIGLERGWRTRNEEDHLRAAGLRTFALTGLTGGITGALARQFDSGLVIGLVFLGFTAAFASYHWLEARAERNYSATSVVAGIATFLLGTLAVVGDLAAAIAGAVATAVLLALREPLHRWVASLSWNEIRSGLTLLAMTFLMLPILPNRPVDPWGTVNPYEIWLLTILIAAVSFAGYVAVRVFGDRLGVLMTAIAGGLASSTATTLTLARLARRHPESSTLLSCGVLLSGLTMIIRVAVVATALNPSLLPHLKWPLLIGGGVLAIGAGLLLLQSRGSSEQPELTITNPLELAPALKMGTLITVVMVVSHLLQQSFGNAGVLVTAAASGIADVDAISISMARLASHSIEPGLAADAILIAVAMNTLVKAVMAAWVGGSRIGGPVSALSVLGLAAGMAASLYLGRS</sequence>
<feature type="transmembrane region" description="Helical" evidence="1">
    <location>
        <begin position="238"/>
        <end position="259"/>
    </location>
</feature>
<reference evidence="4 5" key="1">
    <citation type="submission" date="2019-03" db="EMBL/GenBank/DDBJ databases">
        <title>Genomic Encyclopedia of Type Strains, Phase IV (KMG-IV): sequencing the most valuable type-strain genomes for metagenomic binning, comparative biology and taxonomic classification.</title>
        <authorList>
            <person name="Goeker M."/>
        </authorList>
    </citation>
    <scope>NUCLEOTIDE SEQUENCE [LARGE SCALE GENOMIC DNA]</scope>
    <source>
        <strain evidence="4 5">DSM 18401</strain>
    </source>
</reference>
<evidence type="ECO:0000256" key="1">
    <source>
        <dbReference type="SAM" id="Phobius"/>
    </source>
</evidence>
<dbReference type="AlphaFoldDB" id="A0A4R2C088"/>
<feature type="transmembrane region" description="Helical" evidence="1">
    <location>
        <begin position="310"/>
        <end position="329"/>
    </location>
</feature>
<dbReference type="Pfam" id="PF02308">
    <property type="entry name" value="MgtC"/>
    <property type="match status" value="1"/>
</dbReference>
<organism evidence="4 5">
    <name type="scientific">Shinella granuli</name>
    <dbReference type="NCBI Taxonomy" id="323621"/>
    <lineage>
        <taxon>Bacteria</taxon>
        <taxon>Pseudomonadati</taxon>
        <taxon>Pseudomonadota</taxon>
        <taxon>Alphaproteobacteria</taxon>
        <taxon>Hyphomicrobiales</taxon>
        <taxon>Rhizobiaceae</taxon>
        <taxon>Shinella</taxon>
    </lineage>
</organism>
<comment type="caution">
    <text evidence="4">The sequence shown here is derived from an EMBL/GenBank/DDBJ whole genome shotgun (WGS) entry which is preliminary data.</text>
</comment>
<feature type="transmembrane region" description="Helical" evidence="1">
    <location>
        <begin position="396"/>
        <end position="418"/>
    </location>
</feature>
<feature type="transmembrane region" description="Helical" evidence="1">
    <location>
        <begin position="203"/>
        <end position="226"/>
    </location>
</feature>
<dbReference type="PANTHER" id="PTHR39084:SF1">
    <property type="entry name" value="DUF4010 DOMAIN-CONTAINING PROTEIN"/>
    <property type="match status" value="1"/>
</dbReference>
<feature type="transmembrane region" description="Helical" evidence="1">
    <location>
        <begin position="95"/>
        <end position="128"/>
    </location>
</feature>
<proteinExistence type="predicted"/>
<keyword evidence="5" id="KW-1185">Reference proteome</keyword>
<feature type="transmembrane region" description="Helical" evidence="1">
    <location>
        <begin position="63"/>
        <end position="83"/>
    </location>
</feature>
<dbReference type="PANTHER" id="PTHR39084">
    <property type="entry name" value="MEMBRANE PROTEIN-RELATED"/>
    <property type="match status" value="1"/>
</dbReference>
<evidence type="ECO:0000259" key="3">
    <source>
        <dbReference type="Pfam" id="PF13194"/>
    </source>
</evidence>
<protein>
    <submittedName>
        <fullName evidence="4">Uncharacterized membrane protein (DUF4010 family)</fullName>
    </submittedName>
</protein>
<dbReference type="EMBL" id="SLVX01000051">
    <property type="protein sequence ID" value="TCN31744.1"/>
    <property type="molecule type" value="Genomic_DNA"/>
</dbReference>
<keyword evidence="1" id="KW-0812">Transmembrane</keyword>
<evidence type="ECO:0000259" key="2">
    <source>
        <dbReference type="Pfam" id="PF02308"/>
    </source>
</evidence>
<keyword evidence="1" id="KW-1133">Transmembrane helix</keyword>
<dbReference type="Proteomes" id="UP000295351">
    <property type="component" value="Unassembled WGS sequence"/>
</dbReference>
<feature type="domain" description="DUF4010" evidence="3">
    <location>
        <begin position="184"/>
        <end position="392"/>
    </location>
</feature>
<feature type="domain" description="MgtC/SapB/SrpB/YhiD N-terminal" evidence="2">
    <location>
        <begin position="10"/>
        <end position="136"/>
    </location>
</feature>
<feature type="transmembrane region" description="Helical" evidence="1">
    <location>
        <begin position="368"/>
        <end position="390"/>
    </location>
</feature>
<feature type="transmembrane region" description="Helical" evidence="1">
    <location>
        <begin position="271"/>
        <end position="289"/>
    </location>
</feature>
<accession>A0A4R2C088</accession>
<feature type="transmembrane region" description="Helical" evidence="1">
    <location>
        <begin position="38"/>
        <end position="57"/>
    </location>
</feature>
<feature type="transmembrane region" description="Helical" evidence="1">
    <location>
        <begin position="6"/>
        <end position="26"/>
    </location>
</feature>
<keyword evidence="1" id="KW-0472">Membrane</keyword>
<dbReference type="InterPro" id="IPR025105">
    <property type="entry name" value="DUF4010"/>
</dbReference>
<name>A0A4R2C088_SHIGR</name>
<feature type="transmembrane region" description="Helical" evidence="1">
    <location>
        <begin position="148"/>
        <end position="165"/>
    </location>
</feature>